<proteinExistence type="predicted"/>
<protein>
    <submittedName>
        <fullName evidence="3">Uncharacterized protein</fullName>
    </submittedName>
</protein>
<keyword evidence="2" id="KW-0812">Transmembrane</keyword>
<evidence type="ECO:0000256" key="1">
    <source>
        <dbReference type="SAM" id="MobiDB-lite"/>
    </source>
</evidence>
<evidence type="ECO:0000256" key="2">
    <source>
        <dbReference type="SAM" id="Phobius"/>
    </source>
</evidence>
<accession>A0A0L8FY24</accession>
<sequence>MSGGQNDNLEMEERDVSSTGAQPKNKNEIMNNTEGEEEKNAIESIPSMCTEDSTQENSGVAPSNNGYESVRRSEEDVNIEENVPLMSGEATDQQATPESSRRTPDADKESAITPKTGEESRERYPKQEENSLRNGVHGDRVVMPGTTPPSAPETADQNEIPGADENQTNRTVKKGRPCIAACRKDHQCMILVFLIVMLGILAIANLVRIEVINLIYSLFLFSSCLFHNIHK</sequence>
<feature type="compositionally biased region" description="Polar residues" evidence="1">
    <location>
        <begin position="17"/>
        <end position="33"/>
    </location>
</feature>
<feature type="transmembrane region" description="Helical" evidence="2">
    <location>
        <begin position="189"/>
        <end position="207"/>
    </location>
</feature>
<reference evidence="3" key="1">
    <citation type="submission" date="2015-07" db="EMBL/GenBank/DDBJ databases">
        <title>MeaNS - Measles Nucleotide Surveillance Program.</title>
        <authorList>
            <person name="Tran T."/>
            <person name="Druce J."/>
        </authorList>
    </citation>
    <scope>NUCLEOTIDE SEQUENCE</scope>
    <source>
        <strain evidence="3">UCB-OBI-ISO-001</strain>
        <tissue evidence="3">Gonad</tissue>
    </source>
</reference>
<dbReference type="EMBL" id="KQ425290">
    <property type="protein sequence ID" value="KOF69621.1"/>
    <property type="molecule type" value="Genomic_DNA"/>
</dbReference>
<name>A0A0L8FY24_OCTBM</name>
<keyword evidence="2" id="KW-0472">Membrane</keyword>
<feature type="compositionally biased region" description="Basic and acidic residues" evidence="1">
    <location>
        <begin position="99"/>
        <end position="140"/>
    </location>
</feature>
<evidence type="ECO:0000313" key="3">
    <source>
        <dbReference type="EMBL" id="KOF69621.1"/>
    </source>
</evidence>
<gene>
    <name evidence="3" type="ORF">OCBIM_22004390mg</name>
</gene>
<organism evidence="3">
    <name type="scientific">Octopus bimaculoides</name>
    <name type="common">California two-spotted octopus</name>
    <dbReference type="NCBI Taxonomy" id="37653"/>
    <lineage>
        <taxon>Eukaryota</taxon>
        <taxon>Metazoa</taxon>
        <taxon>Spiralia</taxon>
        <taxon>Lophotrochozoa</taxon>
        <taxon>Mollusca</taxon>
        <taxon>Cephalopoda</taxon>
        <taxon>Coleoidea</taxon>
        <taxon>Octopodiformes</taxon>
        <taxon>Octopoda</taxon>
        <taxon>Incirrata</taxon>
        <taxon>Octopodidae</taxon>
        <taxon>Octopus</taxon>
    </lineage>
</organism>
<keyword evidence="2" id="KW-1133">Transmembrane helix</keyword>
<feature type="compositionally biased region" description="Polar residues" evidence="1">
    <location>
        <begin position="50"/>
        <end position="67"/>
    </location>
</feature>
<feature type="region of interest" description="Disordered" evidence="1">
    <location>
        <begin position="1"/>
        <end position="172"/>
    </location>
</feature>
<dbReference type="AlphaFoldDB" id="A0A0L8FY24"/>